<dbReference type="GO" id="GO:0005886">
    <property type="term" value="C:plasma membrane"/>
    <property type="evidence" value="ECO:0007669"/>
    <property type="project" value="TreeGrafter"/>
</dbReference>
<evidence type="ECO:0000256" key="8">
    <source>
        <dbReference type="ARBA" id="ARBA00048679"/>
    </source>
</evidence>
<dbReference type="GO" id="GO:0004674">
    <property type="term" value="F:protein serine/threonine kinase activity"/>
    <property type="evidence" value="ECO:0007669"/>
    <property type="project" value="UniProtKB-KW"/>
</dbReference>
<comment type="catalytic activity">
    <reaction evidence="8">
        <text>L-seryl-[protein] + ATP = O-phospho-L-seryl-[protein] + ADP + H(+)</text>
        <dbReference type="Rhea" id="RHEA:17989"/>
        <dbReference type="Rhea" id="RHEA-COMP:9863"/>
        <dbReference type="Rhea" id="RHEA-COMP:11604"/>
        <dbReference type="ChEBI" id="CHEBI:15378"/>
        <dbReference type="ChEBI" id="CHEBI:29999"/>
        <dbReference type="ChEBI" id="CHEBI:30616"/>
        <dbReference type="ChEBI" id="CHEBI:83421"/>
        <dbReference type="ChEBI" id="CHEBI:456216"/>
        <dbReference type="EC" id="2.7.11.1"/>
    </reaction>
</comment>
<evidence type="ECO:0000256" key="7">
    <source>
        <dbReference type="ARBA" id="ARBA00047899"/>
    </source>
</evidence>
<dbReference type="EMBL" id="PQIB02000011">
    <property type="protein sequence ID" value="RLM85396.1"/>
    <property type="molecule type" value="Genomic_DNA"/>
</dbReference>
<keyword evidence="2" id="KW-0723">Serine/threonine-protein kinase</keyword>
<dbReference type="InterPro" id="IPR008271">
    <property type="entry name" value="Ser/Thr_kinase_AS"/>
</dbReference>
<dbReference type="STRING" id="4540.A0A3L6QPW8"/>
<dbReference type="InterPro" id="IPR011009">
    <property type="entry name" value="Kinase-like_dom_sf"/>
</dbReference>
<keyword evidence="6" id="KW-0067">ATP-binding</keyword>
<evidence type="ECO:0000256" key="1">
    <source>
        <dbReference type="ARBA" id="ARBA00012513"/>
    </source>
</evidence>
<evidence type="ECO:0000313" key="10">
    <source>
        <dbReference type="EMBL" id="RLM85396.1"/>
    </source>
</evidence>
<dbReference type="Gene3D" id="1.10.510.10">
    <property type="entry name" value="Transferase(Phosphotransferase) domain 1"/>
    <property type="match status" value="1"/>
</dbReference>
<dbReference type="AlphaFoldDB" id="A0A3L6QPW8"/>
<protein>
    <recommendedName>
        <fullName evidence="1">non-specific serine/threonine protein kinase</fullName>
        <ecNumber evidence="1">2.7.11.1</ecNumber>
    </recommendedName>
</protein>
<organism evidence="10 11">
    <name type="scientific">Panicum miliaceum</name>
    <name type="common">Proso millet</name>
    <name type="synonym">Broomcorn millet</name>
    <dbReference type="NCBI Taxonomy" id="4540"/>
    <lineage>
        <taxon>Eukaryota</taxon>
        <taxon>Viridiplantae</taxon>
        <taxon>Streptophyta</taxon>
        <taxon>Embryophyta</taxon>
        <taxon>Tracheophyta</taxon>
        <taxon>Spermatophyta</taxon>
        <taxon>Magnoliopsida</taxon>
        <taxon>Liliopsida</taxon>
        <taxon>Poales</taxon>
        <taxon>Poaceae</taxon>
        <taxon>PACMAD clade</taxon>
        <taxon>Panicoideae</taxon>
        <taxon>Panicodae</taxon>
        <taxon>Paniceae</taxon>
        <taxon>Panicinae</taxon>
        <taxon>Panicum</taxon>
        <taxon>Panicum sect. Panicum</taxon>
    </lineage>
</organism>
<comment type="catalytic activity">
    <reaction evidence="7">
        <text>L-threonyl-[protein] + ATP = O-phospho-L-threonyl-[protein] + ADP + H(+)</text>
        <dbReference type="Rhea" id="RHEA:46608"/>
        <dbReference type="Rhea" id="RHEA-COMP:11060"/>
        <dbReference type="Rhea" id="RHEA-COMP:11605"/>
        <dbReference type="ChEBI" id="CHEBI:15378"/>
        <dbReference type="ChEBI" id="CHEBI:30013"/>
        <dbReference type="ChEBI" id="CHEBI:30616"/>
        <dbReference type="ChEBI" id="CHEBI:61977"/>
        <dbReference type="ChEBI" id="CHEBI:456216"/>
        <dbReference type="EC" id="2.7.11.1"/>
    </reaction>
</comment>
<dbReference type="SUPFAM" id="SSF56112">
    <property type="entry name" value="Protein kinase-like (PK-like)"/>
    <property type="match status" value="1"/>
</dbReference>
<dbReference type="Proteomes" id="UP000275267">
    <property type="component" value="Unassembled WGS sequence"/>
</dbReference>
<evidence type="ECO:0000256" key="4">
    <source>
        <dbReference type="ARBA" id="ARBA00022741"/>
    </source>
</evidence>
<evidence type="ECO:0000256" key="5">
    <source>
        <dbReference type="ARBA" id="ARBA00022777"/>
    </source>
</evidence>
<keyword evidence="5" id="KW-0418">Kinase</keyword>
<reference evidence="11" key="1">
    <citation type="journal article" date="2019" name="Nat. Commun.">
        <title>The genome of broomcorn millet.</title>
        <authorList>
            <person name="Zou C."/>
            <person name="Miki D."/>
            <person name="Li D."/>
            <person name="Tang Q."/>
            <person name="Xiao L."/>
            <person name="Rajput S."/>
            <person name="Deng P."/>
            <person name="Jia W."/>
            <person name="Huang R."/>
            <person name="Zhang M."/>
            <person name="Sun Y."/>
            <person name="Hu J."/>
            <person name="Fu X."/>
            <person name="Schnable P.S."/>
            <person name="Li F."/>
            <person name="Zhang H."/>
            <person name="Feng B."/>
            <person name="Zhu X."/>
            <person name="Liu R."/>
            <person name="Schnable J.C."/>
            <person name="Zhu J.-K."/>
            <person name="Zhang H."/>
        </authorList>
    </citation>
    <scope>NUCLEOTIDE SEQUENCE [LARGE SCALE GENOMIC DNA]</scope>
</reference>
<dbReference type="GO" id="GO:0005524">
    <property type="term" value="F:ATP binding"/>
    <property type="evidence" value="ECO:0007669"/>
    <property type="project" value="UniProtKB-KW"/>
</dbReference>
<dbReference type="InterPro" id="IPR000719">
    <property type="entry name" value="Prot_kinase_dom"/>
</dbReference>
<dbReference type="EC" id="2.7.11.1" evidence="1"/>
<evidence type="ECO:0000256" key="6">
    <source>
        <dbReference type="ARBA" id="ARBA00022840"/>
    </source>
</evidence>
<dbReference type="Gene3D" id="3.30.200.20">
    <property type="entry name" value="Phosphorylase Kinase, domain 1"/>
    <property type="match status" value="1"/>
</dbReference>
<evidence type="ECO:0000256" key="2">
    <source>
        <dbReference type="ARBA" id="ARBA00022527"/>
    </source>
</evidence>
<dbReference type="SMART" id="SM00220">
    <property type="entry name" value="S_TKc"/>
    <property type="match status" value="1"/>
</dbReference>
<comment type="caution">
    <text evidence="10">The sequence shown here is derived from an EMBL/GenBank/DDBJ whole genome shotgun (WGS) entry which is preliminary data.</text>
</comment>
<dbReference type="PANTHER" id="PTHR27002:SF1058">
    <property type="entry name" value="OS01G0568800 PROTEIN"/>
    <property type="match status" value="1"/>
</dbReference>
<proteinExistence type="predicted"/>
<keyword evidence="3" id="KW-0808">Transferase</keyword>
<feature type="domain" description="Protein kinase" evidence="9">
    <location>
        <begin position="42"/>
        <end position="272"/>
    </location>
</feature>
<name>A0A3L6QPW8_PANMI</name>
<dbReference type="PANTHER" id="PTHR27002">
    <property type="entry name" value="RECEPTOR-LIKE SERINE/THREONINE-PROTEIN KINASE SD1-8"/>
    <property type="match status" value="1"/>
</dbReference>
<dbReference type="Pfam" id="PF00069">
    <property type="entry name" value="Pkinase"/>
    <property type="match status" value="1"/>
</dbReference>
<evidence type="ECO:0000313" key="11">
    <source>
        <dbReference type="Proteomes" id="UP000275267"/>
    </source>
</evidence>
<dbReference type="FunFam" id="1.10.510.10:FF:001023">
    <property type="entry name" value="Os07g0541700 protein"/>
    <property type="match status" value="1"/>
</dbReference>
<gene>
    <name evidence="10" type="ORF">C2845_PM04G07460</name>
</gene>
<keyword evidence="11" id="KW-1185">Reference proteome</keyword>
<accession>A0A3L6QPW8</accession>
<sequence length="272" mass="30100">MALWECLRKVANIAGPVGVDMSKLISMIVKGVETVRRNHEECQQLSHFASATDNLLHELANLKGVLQDGLEVAAKRASYDGKIPCSYFENEIKLIPKLQHTNIVTLLGYCTQKSERILVLEYMPNRSLDSFIYGKRATESPLDWPKRCEIVQGIAQGTLYLHKLCRPRIIHGDLKPGNILLDSDLSPKICDFGISTTLKPGADVDCTSIVAGSRGFIAPEYKRGGCLSVKSDVYSFGVTMLQIISGKKGPPPPLALSDESRDYGPLNKWVRR</sequence>
<dbReference type="OrthoDB" id="642024at2759"/>
<evidence type="ECO:0000256" key="3">
    <source>
        <dbReference type="ARBA" id="ARBA00022679"/>
    </source>
</evidence>
<keyword evidence="4" id="KW-0547">Nucleotide-binding</keyword>
<evidence type="ECO:0000259" key="9">
    <source>
        <dbReference type="PROSITE" id="PS50011"/>
    </source>
</evidence>
<dbReference type="PROSITE" id="PS50011">
    <property type="entry name" value="PROTEIN_KINASE_DOM"/>
    <property type="match status" value="1"/>
</dbReference>
<dbReference type="PROSITE" id="PS00108">
    <property type="entry name" value="PROTEIN_KINASE_ST"/>
    <property type="match status" value="1"/>
</dbReference>